<dbReference type="NCBIfam" id="NF041000">
    <property type="entry name" value="ATPase_ComGA"/>
    <property type="match status" value="1"/>
</dbReference>
<evidence type="ECO:0000259" key="4">
    <source>
        <dbReference type="Pfam" id="PF00437"/>
    </source>
</evidence>
<accession>A0AAW5WSL5</accession>
<name>A0AAW5WSL5_9LACO</name>
<comment type="similarity">
    <text evidence="1">Belongs to the GSP E family.</text>
</comment>
<dbReference type="InterPro" id="IPR001482">
    <property type="entry name" value="T2SS/T4SS_dom"/>
</dbReference>
<dbReference type="Proteomes" id="UP001212401">
    <property type="component" value="Unassembled WGS sequence"/>
</dbReference>
<feature type="domain" description="Bacterial type II secretion system protein E" evidence="4">
    <location>
        <begin position="5"/>
        <end position="268"/>
    </location>
</feature>
<dbReference type="GeneID" id="75081907"/>
<dbReference type="EMBL" id="JAKHPH010000006">
    <property type="protein sequence ID" value="MCZ3667407.1"/>
    <property type="molecule type" value="Genomic_DNA"/>
</dbReference>
<dbReference type="Gene3D" id="3.40.50.300">
    <property type="entry name" value="P-loop containing nucleotide triphosphate hydrolases"/>
    <property type="match status" value="1"/>
</dbReference>
<comment type="caution">
    <text evidence="5">The sequence shown here is derived from an EMBL/GenBank/DDBJ whole genome shotgun (WGS) entry which is preliminary data.</text>
</comment>
<dbReference type="PANTHER" id="PTHR30258:SF2">
    <property type="entry name" value="COMG OPERON PROTEIN 1"/>
    <property type="match status" value="1"/>
</dbReference>
<dbReference type="RefSeq" id="WP_003717750.1">
    <property type="nucleotide sequence ID" value="NZ_CAJFIS010000034.1"/>
</dbReference>
<dbReference type="PANTHER" id="PTHR30258">
    <property type="entry name" value="TYPE II SECRETION SYSTEM PROTEIN GSPE-RELATED"/>
    <property type="match status" value="1"/>
</dbReference>
<dbReference type="GO" id="GO:0005886">
    <property type="term" value="C:plasma membrane"/>
    <property type="evidence" value="ECO:0007669"/>
    <property type="project" value="TreeGrafter"/>
</dbReference>
<dbReference type="InterPro" id="IPR027417">
    <property type="entry name" value="P-loop_NTPase"/>
</dbReference>
<dbReference type="AlphaFoldDB" id="A0AAW5WSL5"/>
<reference evidence="5" key="1">
    <citation type="submission" date="2022-01" db="EMBL/GenBank/DDBJ databases">
        <title>VMRC isolate genome collection.</title>
        <authorList>
            <person name="France M."/>
            <person name="Rutt L."/>
            <person name="Humphrys M."/>
            <person name="Ravel J."/>
        </authorList>
    </citation>
    <scope>NUCLEOTIDE SEQUENCE</scope>
    <source>
        <strain evidence="5">C0048A1</strain>
    </source>
</reference>
<keyword evidence="3" id="KW-0067">ATP-binding</keyword>
<dbReference type="Gene3D" id="3.30.450.90">
    <property type="match status" value="1"/>
</dbReference>
<evidence type="ECO:0000256" key="1">
    <source>
        <dbReference type="ARBA" id="ARBA00006611"/>
    </source>
</evidence>
<dbReference type="SUPFAM" id="SSF52540">
    <property type="entry name" value="P-loop containing nucleoside triphosphate hydrolases"/>
    <property type="match status" value="1"/>
</dbReference>
<sequence length="325" mass="37120">MEKFRKLVNKAIGNRSSDLFILPYQNHYRILACVQGKKSVVEELSADEGQQMIAYFKYRGNMIMSEHRRPQIGALKWQINRDEAIDVRLSTVGNYRAQESMVIRFIYPLKDIDYRVNRPEQWEMITKLTRSRGLILFAGPMGSGKTTTMYRLAKELAREELVMTIEDPVEIEEAAFLQLQVNDKAAMGYQELLKVGLRHRPDDFIIGEIRDPQTAKLAIQAALSGHLVLATVHATNAYGVVARMQQLGVEKYYLHHGLTGICYQRLLPLREGSAVLFDVLSGKELSTVIEGQGMRGMSNAWQQRLKKLREEEKISVANYEKLKNG</sequence>
<evidence type="ECO:0000313" key="5">
    <source>
        <dbReference type="EMBL" id="MCZ3667407.1"/>
    </source>
</evidence>
<dbReference type="InterPro" id="IPR047667">
    <property type="entry name" value="ATPase_ComGA"/>
</dbReference>
<protein>
    <submittedName>
        <fullName evidence="5">Flp pilus assembly complex ATPase component TadA</fullName>
    </submittedName>
</protein>
<dbReference type="GO" id="GO:0016887">
    <property type="term" value="F:ATP hydrolysis activity"/>
    <property type="evidence" value="ECO:0007669"/>
    <property type="project" value="TreeGrafter"/>
</dbReference>
<proteinExistence type="inferred from homology"/>
<evidence type="ECO:0000256" key="3">
    <source>
        <dbReference type="ARBA" id="ARBA00022840"/>
    </source>
</evidence>
<dbReference type="CDD" id="cd01129">
    <property type="entry name" value="PulE-GspE-like"/>
    <property type="match status" value="1"/>
</dbReference>
<dbReference type="Pfam" id="PF00437">
    <property type="entry name" value="T2SSE"/>
    <property type="match status" value="1"/>
</dbReference>
<organism evidence="5 6">
    <name type="scientific">Limosilactobacillus vaginalis</name>
    <dbReference type="NCBI Taxonomy" id="1633"/>
    <lineage>
        <taxon>Bacteria</taxon>
        <taxon>Bacillati</taxon>
        <taxon>Bacillota</taxon>
        <taxon>Bacilli</taxon>
        <taxon>Lactobacillales</taxon>
        <taxon>Lactobacillaceae</taxon>
        <taxon>Limosilactobacillus</taxon>
    </lineage>
</organism>
<keyword evidence="2" id="KW-0547">Nucleotide-binding</keyword>
<evidence type="ECO:0000256" key="2">
    <source>
        <dbReference type="ARBA" id="ARBA00022741"/>
    </source>
</evidence>
<evidence type="ECO:0000313" key="6">
    <source>
        <dbReference type="Proteomes" id="UP001212401"/>
    </source>
</evidence>
<dbReference type="GO" id="GO:0005524">
    <property type="term" value="F:ATP binding"/>
    <property type="evidence" value="ECO:0007669"/>
    <property type="project" value="UniProtKB-KW"/>
</dbReference>
<gene>
    <name evidence="5" type="primary">tadA</name>
    <name evidence="5" type="ORF">L2724_03790</name>
</gene>